<keyword evidence="1" id="KW-1133">Transmembrane helix</keyword>
<dbReference type="EMBL" id="GGEC01006045">
    <property type="protein sequence ID" value="MBW86528.1"/>
    <property type="molecule type" value="Transcribed_RNA"/>
</dbReference>
<keyword evidence="1" id="KW-0812">Transmembrane</keyword>
<organism evidence="2">
    <name type="scientific">Rhizophora mucronata</name>
    <name type="common">Asiatic mangrove</name>
    <dbReference type="NCBI Taxonomy" id="61149"/>
    <lineage>
        <taxon>Eukaryota</taxon>
        <taxon>Viridiplantae</taxon>
        <taxon>Streptophyta</taxon>
        <taxon>Embryophyta</taxon>
        <taxon>Tracheophyta</taxon>
        <taxon>Spermatophyta</taxon>
        <taxon>Magnoliopsida</taxon>
        <taxon>eudicotyledons</taxon>
        <taxon>Gunneridae</taxon>
        <taxon>Pentapetalae</taxon>
        <taxon>rosids</taxon>
        <taxon>fabids</taxon>
        <taxon>Malpighiales</taxon>
        <taxon>Rhizophoraceae</taxon>
        <taxon>Rhizophora</taxon>
    </lineage>
</organism>
<name>A0A2P2IZ67_RHIMU</name>
<evidence type="ECO:0000313" key="2">
    <source>
        <dbReference type="EMBL" id="MBW86528.1"/>
    </source>
</evidence>
<sequence>MEAKKFLCSIMAIEITVFLLAIYCQCGPT</sequence>
<keyword evidence="1" id="KW-0472">Membrane</keyword>
<feature type="transmembrane region" description="Helical" evidence="1">
    <location>
        <begin position="6"/>
        <end position="24"/>
    </location>
</feature>
<dbReference type="AlphaFoldDB" id="A0A2P2IZ67"/>
<proteinExistence type="predicted"/>
<protein>
    <submittedName>
        <fullName evidence="2">Uncharacterized protein</fullName>
    </submittedName>
</protein>
<evidence type="ECO:0000256" key="1">
    <source>
        <dbReference type="SAM" id="Phobius"/>
    </source>
</evidence>
<accession>A0A2P2IZ67</accession>
<reference evidence="2" key="1">
    <citation type="submission" date="2018-02" db="EMBL/GenBank/DDBJ databases">
        <title>Rhizophora mucronata_Transcriptome.</title>
        <authorList>
            <person name="Meera S.P."/>
            <person name="Sreeshan A."/>
            <person name="Augustine A."/>
        </authorList>
    </citation>
    <scope>NUCLEOTIDE SEQUENCE</scope>
    <source>
        <tissue evidence="2">Leaf</tissue>
    </source>
</reference>